<dbReference type="PANTHER" id="PTHR24567:SF74">
    <property type="entry name" value="HTH-TYPE TRANSCRIPTIONAL REGULATOR ARCR"/>
    <property type="match status" value="1"/>
</dbReference>
<dbReference type="KEGG" id="npy:NPRO_16350"/>
<dbReference type="AlphaFoldDB" id="A0A809R967"/>
<dbReference type="PROSITE" id="PS50042">
    <property type="entry name" value="CNMP_BINDING_3"/>
    <property type="match status" value="1"/>
</dbReference>
<evidence type="ECO:0000313" key="2">
    <source>
        <dbReference type="EMBL" id="BBO24040.1"/>
    </source>
</evidence>
<name>A0A809R967_9BACT</name>
<dbReference type="InterPro" id="IPR014710">
    <property type="entry name" value="RmlC-like_jellyroll"/>
</dbReference>
<accession>A0A809R967</accession>
<dbReference type="Pfam" id="PF00027">
    <property type="entry name" value="cNMP_binding"/>
    <property type="match status" value="1"/>
</dbReference>
<sequence>MEVVEVLKKNYLFQGLNEGQLDSVVGLAAVKEFNGGDTIVRQFDRNSDLMLILRGLACIKTFSDETLAEIGEGSIIGEVSLIDDQPRSANVVSVGGTSVAVIPSARLRELMDQDASTKAALMANIARLLAQRLRTANIQLDSALAKGGR</sequence>
<feature type="domain" description="Cyclic nucleotide-binding" evidence="1">
    <location>
        <begin position="12"/>
        <end position="128"/>
    </location>
</feature>
<dbReference type="Proteomes" id="UP000662873">
    <property type="component" value="Chromosome"/>
</dbReference>
<dbReference type="PROSITE" id="PS00889">
    <property type="entry name" value="CNMP_BINDING_2"/>
    <property type="match status" value="1"/>
</dbReference>
<dbReference type="InterPro" id="IPR018490">
    <property type="entry name" value="cNMP-bd_dom_sf"/>
</dbReference>
<dbReference type="InterPro" id="IPR000595">
    <property type="entry name" value="cNMP-bd_dom"/>
</dbReference>
<proteinExistence type="predicted"/>
<dbReference type="SMART" id="SM00100">
    <property type="entry name" value="cNMP"/>
    <property type="match status" value="1"/>
</dbReference>
<dbReference type="CDD" id="cd00038">
    <property type="entry name" value="CAP_ED"/>
    <property type="match status" value="1"/>
</dbReference>
<dbReference type="EMBL" id="AP021858">
    <property type="protein sequence ID" value="BBO24040.1"/>
    <property type="molecule type" value="Genomic_DNA"/>
</dbReference>
<organism evidence="2 3">
    <name type="scientific">Candidatus Nitrosymbiomonas proteolyticus</name>
    <dbReference type="NCBI Taxonomy" id="2608984"/>
    <lineage>
        <taxon>Bacteria</taxon>
        <taxon>Bacillati</taxon>
        <taxon>Armatimonadota</taxon>
        <taxon>Armatimonadota incertae sedis</taxon>
        <taxon>Candidatus Nitrosymbiomonas</taxon>
    </lineage>
</organism>
<dbReference type="GO" id="GO:0005829">
    <property type="term" value="C:cytosol"/>
    <property type="evidence" value="ECO:0007669"/>
    <property type="project" value="TreeGrafter"/>
</dbReference>
<dbReference type="InterPro" id="IPR050397">
    <property type="entry name" value="Env_Response_Regulators"/>
</dbReference>
<dbReference type="InterPro" id="IPR018488">
    <property type="entry name" value="cNMP-bd_CS"/>
</dbReference>
<reference evidence="2" key="1">
    <citation type="journal article" name="DNA Res.">
        <title>The physiological potential of anammox bacteria as revealed by their core genome structure.</title>
        <authorList>
            <person name="Okubo T."/>
            <person name="Toyoda A."/>
            <person name="Fukuhara K."/>
            <person name="Uchiyama I."/>
            <person name="Harigaya Y."/>
            <person name="Kuroiwa M."/>
            <person name="Suzuki T."/>
            <person name="Murakami Y."/>
            <person name="Suwa Y."/>
            <person name="Takami H."/>
        </authorList>
    </citation>
    <scope>NUCLEOTIDE SEQUENCE</scope>
    <source>
        <strain evidence="2">317325-2</strain>
    </source>
</reference>
<evidence type="ECO:0000313" key="3">
    <source>
        <dbReference type="Proteomes" id="UP000662873"/>
    </source>
</evidence>
<dbReference type="Gene3D" id="2.60.120.10">
    <property type="entry name" value="Jelly Rolls"/>
    <property type="match status" value="1"/>
</dbReference>
<gene>
    <name evidence="2" type="ORF">NPRO_16350</name>
</gene>
<dbReference type="PANTHER" id="PTHR24567">
    <property type="entry name" value="CRP FAMILY TRANSCRIPTIONAL REGULATORY PROTEIN"/>
    <property type="match status" value="1"/>
</dbReference>
<dbReference type="GO" id="GO:0003700">
    <property type="term" value="F:DNA-binding transcription factor activity"/>
    <property type="evidence" value="ECO:0007669"/>
    <property type="project" value="TreeGrafter"/>
</dbReference>
<evidence type="ECO:0000259" key="1">
    <source>
        <dbReference type="PROSITE" id="PS50042"/>
    </source>
</evidence>
<protein>
    <submittedName>
        <fullName evidence="2">cAMP-binding protein-cataboliteactivator and regulatory subunit of cAMP-dependent protein kinase</fullName>
    </submittedName>
</protein>
<dbReference type="SUPFAM" id="SSF51206">
    <property type="entry name" value="cAMP-binding domain-like"/>
    <property type="match status" value="1"/>
</dbReference>